<dbReference type="EMBL" id="MQVR01000003">
    <property type="protein sequence ID" value="OKL55015.1"/>
    <property type="molecule type" value="Genomic_DNA"/>
</dbReference>
<feature type="transmembrane region" description="Helical" evidence="2">
    <location>
        <begin position="137"/>
        <end position="161"/>
    </location>
</feature>
<keyword evidence="4" id="KW-1185">Reference proteome</keyword>
<dbReference type="Proteomes" id="UP000185628">
    <property type="component" value="Unassembled WGS sequence"/>
</dbReference>
<evidence type="ECO:0000313" key="4">
    <source>
        <dbReference type="Proteomes" id="UP000185628"/>
    </source>
</evidence>
<evidence type="ECO:0000256" key="2">
    <source>
        <dbReference type="SAM" id="Phobius"/>
    </source>
</evidence>
<accession>A0A1Q5Q5B4</accession>
<evidence type="ECO:0000313" key="3">
    <source>
        <dbReference type="EMBL" id="OKL55015.1"/>
    </source>
</evidence>
<proteinExistence type="predicted"/>
<evidence type="ECO:0000256" key="1">
    <source>
        <dbReference type="SAM" id="MobiDB-lite"/>
    </source>
</evidence>
<feature type="compositionally biased region" description="Pro residues" evidence="1">
    <location>
        <begin position="20"/>
        <end position="30"/>
    </location>
</feature>
<name>A0A1Q5Q5B4_9ACTO</name>
<feature type="region of interest" description="Disordered" evidence="1">
    <location>
        <begin position="1"/>
        <end position="62"/>
    </location>
</feature>
<keyword evidence="2" id="KW-0812">Transmembrane</keyword>
<reference evidence="4" key="1">
    <citation type="submission" date="2016-12" db="EMBL/GenBank/DDBJ databases">
        <authorList>
            <person name="Meng X."/>
        </authorList>
    </citation>
    <scope>NUCLEOTIDE SEQUENCE [LARGE SCALE GENOMIC DNA]</scope>
    <source>
        <strain evidence="4">DSM 19116</strain>
    </source>
</reference>
<feature type="transmembrane region" description="Helical" evidence="2">
    <location>
        <begin position="85"/>
        <end position="104"/>
    </location>
</feature>
<comment type="caution">
    <text evidence="3">The sequence shown here is derived from an EMBL/GenBank/DDBJ whole genome shotgun (WGS) entry which is preliminary data.</text>
</comment>
<keyword evidence="2" id="KW-1133">Transmembrane helix</keyword>
<keyword evidence="2" id="KW-0472">Membrane</keyword>
<dbReference type="AlphaFoldDB" id="A0A1Q5Q5B4"/>
<organism evidence="3 4">
    <name type="scientific">Bowdeniella nasicola</name>
    <dbReference type="NCBI Taxonomy" id="208480"/>
    <lineage>
        <taxon>Bacteria</taxon>
        <taxon>Bacillati</taxon>
        <taxon>Actinomycetota</taxon>
        <taxon>Actinomycetes</taxon>
        <taxon>Actinomycetales</taxon>
        <taxon>Actinomycetaceae</taxon>
        <taxon>Bowdeniella</taxon>
    </lineage>
</organism>
<dbReference type="RefSeq" id="WP_073715566.1">
    <property type="nucleotide sequence ID" value="NZ_MQVR01000003.1"/>
</dbReference>
<feature type="transmembrane region" description="Helical" evidence="2">
    <location>
        <begin position="110"/>
        <end position="130"/>
    </location>
</feature>
<protein>
    <submittedName>
        <fullName evidence="3">Uncharacterized protein</fullName>
    </submittedName>
</protein>
<dbReference type="OrthoDB" id="9933483at2"/>
<gene>
    <name evidence="3" type="ORF">BSZ39_01150</name>
</gene>
<sequence>MSDQNWRPPESSGEPDFDPFAPPDPAPTTPPAGQQPTEQPPPDQPAQHPTSGNPYEYTGATDPLQRYVEPTNLTRMEKIGRSPGWGMLAGLLWTVIVTLIAFAIDRFESLMLFEVMAVVLVPPIILLFIAKWRRFAIGWLIIFALSPIVFAGVCIAAFTSIGQ</sequence>